<name>A0ABZ1LX13_9ACTN</name>
<proteinExistence type="predicted"/>
<evidence type="ECO:0000313" key="5">
    <source>
        <dbReference type="Proteomes" id="UP001622731"/>
    </source>
</evidence>
<evidence type="ECO:0000313" key="4">
    <source>
        <dbReference type="EMBL" id="WTR95650.1"/>
    </source>
</evidence>
<feature type="region of interest" description="Disordered" evidence="1">
    <location>
        <begin position="187"/>
        <end position="224"/>
    </location>
</feature>
<keyword evidence="2" id="KW-0732">Signal</keyword>
<feature type="domain" description="DUF4232" evidence="3">
    <location>
        <begin position="89"/>
        <end position="216"/>
    </location>
</feature>
<dbReference type="Proteomes" id="UP001622731">
    <property type="component" value="Chromosome"/>
</dbReference>
<dbReference type="PROSITE" id="PS51257">
    <property type="entry name" value="PROKAR_LIPOPROTEIN"/>
    <property type="match status" value="1"/>
</dbReference>
<feature type="region of interest" description="Disordered" evidence="1">
    <location>
        <begin position="25"/>
        <end position="88"/>
    </location>
</feature>
<evidence type="ECO:0000256" key="1">
    <source>
        <dbReference type="SAM" id="MobiDB-lite"/>
    </source>
</evidence>
<feature type="chain" id="PRO_5046174111" evidence="2">
    <location>
        <begin position="22"/>
        <end position="224"/>
    </location>
</feature>
<evidence type="ECO:0000256" key="2">
    <source>
        <dbReference type="SAM" id="SignalP"/>
    </source>
</evidence>
<evidence type="ECO:0000259" key="3">
    <source>
        <dbReference type="Pfam" id="PF14016"/>
    </source>
</evidence>
<feature type="compositionally biased region" description="Low complexity" evidence="1">
    <location>
        <begin position="29"/>
        <end position="60"/>
    </location>
</feature>
<protein>
    <submittedName>
        <fullName evidence="4">DUF4232 domain-containing protein</fullName>
    </submittedName>
</protein>
<gene>
    <name evidence="4" type="ORF">OHB34_16700</name>
</gene>
<sequence>MRVRKLTIAAMALAAGLSLTACQNDDDAAGQSTAPPAASTAASSDGGSGSAGSDSAESSNGTGGTGGTEGTEGSGGTGGAGEDGKAAKCSTDELEITAADATVGGDTEGTVAVDLKNGGGRDCSLAGYAGVDLKTNSGTVSAERTGDPAPRVVLKDGETVTFGITYPVNDSGGSGVRITGLVVTPPDETKSVTLDWPGGASLPVTDGSGTPVRVGPLGSAGQGG</sequence>
<dbReference type="Pfam" id="PF14016">
    <property type="entry name" value="DUF4232"/>
    <property type="match status" value="1"/>
</dbReference>
<accession>A0ABZ1LX13</accession>
<dbReference type="EMBL" id="CP108200">
    <property type="protein sequence ID" value="WTR95650.1"/>
    <property type="molecule type" value="Genomic_DNA"/>
</dbReference>
<feature type="compositionally biased region" description="Gly residues" evidence="1">
    <location>
        <begin position="61"/>
        <end position="81"/>
    </location>
</feature>
<keyword evidence="5" id="KW-1185">Reference proteome</keyword>
<organism evidence="4 5">
    <name type="scientific">Streptomyces anthocyanicus</name>
    <dbReference type="NCBI Taxonomy" id="68174"/>
    <lineage>
        <taxon>Bacteria</taxon>
        <taxon>Bacillati</taxon>
        <taxon>Actinomycetota</taxon>
        <taxon>Actinomycetes</taxon>
        <taxon>Kitasatosporales</taxon>
        <taxon>Streptomycetaceae</taxon>
        <taxon>Streptomyces</taxon>
        <taxon>Streptomyces violaceoruber group</taxon>
    </lineage>
</organism>
<feature type="signal peptide" evidence="2">
    <location>
        <begin position="1"/>
        <end position="21"/>
    </location>
</feature>
<dbReference type="RefSeq" id="WP_011028922.1">
    <property type="nucleotide sequence ID" value="NZ_BMVQ01000038.1"/>
</dbReference>
<reference evidence="4 5" key="1">
    <citation type="submission" date="2022-10" db="EMBL/GenBank/DDBJ databases">
        <title>The complete genomes of actinobacterial strains from the NBC collection.</title>
        <authorList>
            <person name="Joergensen T.S."/>
            <person name="Alvarez Arevalo M."/>
            <person name="Sterndorff E.B."/>
            <person name="Faurdal D."/>
            <person name="Vuksanovic O."/>
            <person name="Mourched A.-S."/>
            <person name="Charusanti P."/>
            <person name="Shaw S."/>
            <person name="Blin K."/>
            <person name="Weber T."/>
        </authorList>
    </citation>
    <scope>NUCLEOTIDE SEQUENCE [LARGE SCALE GENOMIC DNA]</scope>
    <source>
        <strain evidence="4 5">NBC_00116</strain>
    </source>
</reference>
<dbReference type="InterPro" id="IPR025326">
    <property type="entry name" value="DUF4232"/>
</dbReference>